<protein>
    <submittedName>
        <fullName evidence="1">Uncharacterized protein</fullName>
    </submittedName>
</protein>
<accession>A0A0F9IT03</accession>
<sequence>RVKTNLKAVDVLRAIAKRHPSDRWVFVPEVRVGTGYNYGRGPGLGRVNVEQRIDAWAAHCWPSQRHARYAYEIKIARADFLHELKKPMKRAAALRLSNRFYFAAPTGLIKKDELPAECGLVEVSEAGRARVAVEAIWRDCDDMEPGFVISILRKQGAGGTRRLIGFWTCWCGQRNFNTLVCVCTRVLSERDG</sequence>
<organism evidence="1">
    <name type="scientific">marine sediment metagenome</name>
    <dbReference type="NCBI Taxonomy" id="412755"/>
    <lineage>
        <taxon>unclassified sequences</taxon>
        <taxon>metagenomes</taxon>
        <taxon>ecological metagenomes</taxon>
    </lineage>
</organism>
<gene>
    <name evidence="1" type="ORF">LCGC14_1541480</name>
</gene>
<comment type="caution">
    <text evidence="1">The sequence shown here is derived from an EMBL/GenBank/DDBJ whole genome shotgun (WGS) entry which is preliminary data.</text>
</comment>
<evidence type="ECO:0000313" key="1">
    <source>
        <dbReference type="EMBL" id="KKM60479.1"/>
    </source>
</evidence>
<feature type="non-terminal residue" evidence="1">
    <location>
        <position position="1"/>
    </location>
</feature>
<reference evidence="1" key="1">
    <citation type="journal article" date="2015" name="Nature">
        <title>Complex archaea that bridge the gap between prokaryotes and eukaryotes.</title>
        <authorList>
            <person name="Spang A."/>
            <person name="Saw J.H."/>
            <person name="Jorgensen S.L."/>
            <person name="Zaremba-Niedzwiedzka K."/>
            <person name="Martijn J."/>
            <person name="Lind A.E."/>
            <person name="van Eijk R."/>
            <person name="Schleper C."/>
            <person name="Guy L."/>
            <person name="Ettema T.J."/>
        </authorList>
    </citation>
    <scope>NUCLEOTIDE SEQUENCE</scope>
</reference>
<name>A0A0F9IT03_9ZZZZ</name>
<dbReference type="EMBL" id="LAZR01011673">
    <property type="protein sequence ID" value="KKM60479.1"/>
    <property type="molecule type" value="Genomic_DNA"/>
</dbReference>
<dbReference type="AlphaFoldDB" id="A0A0F9IT03"/>
<proteinExistence type="predicted"/>